<dbReference type="GO" id="GO:0016020">
    <property type="term" value="C:membrane"/>
    <property type="evidence" value="ECO:0007669"/>
    <property type="project" value="InterPro"/>
</dbReference>
<dbReference type="PANTHER" id="PTHR35335">
    <property type="entry name" value="UPF0716 PROTEIN FXSA"/>
    <property type="match status" value="1"/>
</dbReference>
<gene>
    <name evidence="2" type="ORF">GGQ59_000734</name>
</gene>
<dbReference type="InterPro" id="IPR007313">
    <property type="entry name" value="FxsA"/>
</dbReference>
<dbReference type="EMBL" id="JACHOB010000001">
    <property type="protein sequence ID" value="MBB4658234.1"/>
    <property type="molecule type" value="Genomic_DNA"/>
</dbReference>
<protein>
    <submittedName>
        <fullName evidence="2">UPF0716 protein FxsA</fullName>
    </submittedName>
</protein>
<evidence type="ECO:0000313" key="3">
    <source>
        <dbReference type="Proteomes" id="UP000563524"/>
    </source>
</evidence>
<accession>A0A840I1W7</accession>
<dbReference type="RefSeq" id="WP_183815899.1">
    <property type="nucleotide sequence ID" value="NZ_JACHOB010000001.1"/>
</dbReference>
<name>A0A840I1W7_9PROT</name>
<dbReference type="Proteomes" id="UP000563524">
    <property type="component" value="Unassembled WGS sequence"/>
</dbReference>
<dbReference type="NCBIfam" id="NF008528">
    <property type="entry name" value="PRK11463.1-2"/>
    <property type="match status" value="1"/>
</dbReference>
<dbReference type="AlphaFoldDB" id="A0A840I1W7"/>
<keyword evidence="3" id="KW-1185">Reference proteome</keyword>
<dbReference type="Pfam" id="PF04186">
    <property type="entry name" value="FxsA"/>
    <property type="match status" value="1"/>
</dbReference>
<evidence type="ECO:0000256" key="1">
    <source>
        <dbReference type="SAM" id="Phobius"/>
    </source>
</evidence>
<sequence>MFVALILLLLVLPIVEIALIVEVGQATNWLVVVLMTIGTAALGAFVLKRQGLGVARDYRRTVRSGQVPVGPTVDGAGLLLAAPLLMTPGFVTDAMGFALLIPFVRRELARVALRGIKRKIDRGEVRVIRR</sequence>
<reference evidence="2 3" key="1">
    <citation type="submission" date="2020-08" db="EMBL/GenBank/DDBJ databases">
        <title>Genomic Encyclopedia of Type Strains, Phase IV (KMG-IV): sequencing the most valuable type-strain genomes for metagenomic binning, comparative biology and taxonomic classification.</title>
        <authorList>
            <person name="Goeker M."/>
        </authorList>
    </citation>
    <scope>NUCLEOTIDE SEQUENCE [LARGE SCALE GENOMIC DNA]</scope>
    <source>
        <strain evidence="2 3">DSM 102850</strain>
    </source>
</reference>
<organism evidence="2 3">
    <name type="scientific">Parvularcula dongshanensis</name>
    <dbReference type="NCBI Taxonomy" id="1173995"/>
    <lineage>
        <taxon>Bacteria</taxon>
        <taxon>Pseudomonadati</taxon>
        <taxon>Pseudomonadota</taxon>
        <taxon>Alphaproteobacteria</taxon>
        <taxon>Parvularculales</taxon>
        <taxon>Parvularculaceae</taxon>
        <taxon>Parvularcula</taxon>
    </lineage>
</organism>
<keyword evidence="1" id="KW-0812">Transmembrane</keyword>
<dbReference type="PANTHER" id="PTHR35335:SF1">
    <property type="entry name" value="UPF0716 PROTEIN FXSA"/>
    <property type="match status" value="1"/>
</dbReference>
<proteinExistence type="predicted"/>
<evidence type="ECO:0000313" key="2">
    <source>
        <dbReference type="EMBL" id="MBB4658234.1"/>
    </source>
</evidence>
<comment type="caution">
    <text evidence="2">The sequence shown here is derived from an EMBL/GenBank/DDBJ whole genome shotgun (WGS) entry which is preliminary data.</text>
</comment>
<feature type="transmembrane region" description="Helical" evidence="1">
    <location>
        <begin position="27"/>
        <end position="47"/>
    </location>
</feature>
<keyword evidence="1" id="KW-0472">Membrane</keyword>
<keyword evidence="1" id="KW-1133">Transmembrane helix</keyword>